<dbReference type="EMBL" id="JBHUFD010000019">
    <property type="protein sequence ID" value="MFD1875563.1"/>
    <property type="molecule type" value="Genomic_DNA"/>
</dbReference>
<dbReference type="Gene3D" id="3.30.1150.10">
    <property type="match status" value="1"/>
</dbReference>
<dbReference type="InterPro" id="IPR037682">
    <property type="entry name" value="TonB_C"/>
</dbReference>
<feature type="domain" description="TonB C-terminal" evidence="1">
    <location>
        <begin position="77"/>
        <end position="146"/>
    </location>
</feature>
<dbReference type="RefSeq" id="WP_382318397.1">
    <property type="nucleotide sequence ID" value="NZ_JBHUFD010000019.1"/>
</dbReference>
<dbReference type="Proteomes" id="UP001597197">
    <property type="component" value="Unassembled WGS sequence"/>
</dbReference>
<gene>
    <name evidence="2" type="ORF">ACFSDX_24235</name>
</gene>
<sequence>MSQQTEQRLAQARQASRNNEATGWQFAIKDSFQLEVVRRGNLYAPVPNMKPPEFPGGDAALAQQLARLVAPAVISDAYRIGFAATVEVEFILEPTGRPTLPHVSSGLGPGYDEAAVYAVTQLPAFHPARRGDGQPIAIGWQVLVPFN</sequence>
<name>A0ABW4R116_9BACT</name>
<accession>A0ABW4R116</accession>
<evidence type="ECO:0000313" key="2">
    <source>
        <dbReference type="EMBL" id="MFD1875563.1"/>
    </source>
</evidence>
<evidence type="ECO:0000259" key="1">
    <source>
        <dbReference type="Pfam" id="PF03544"/>
    </source>
</evidence>
<protein>
    <submittedName>
        <fullName evidence="2">Energy transducer TonB</fullName>
    </submittedName>
</protein>
<dbReference type="Pfam" id="PF03544">
    <property type="entry name" value="TonB_C"/>
    <property type="match status" value="1"/>
</dbReference>
<dbReference type="SUPFAM" id="SSF74653">
    <property type="entry name" value="TolA/TonB C-terminal domain"/>
    <property type="match status" value="1"/>
</dbReference>
<proteinExistence type="predicted"/>
<reference evidence="3" key="1">
    <citation type="journal article" date="2019" name="Int. J. Syst. Evol. Microbiol.">
        <title>The Global Catalogue of Microorganisms (GCM) 10K type strain sequencing project: providing services to taxonomists for standard genome sequencing and annotation.</title>
        <authorList>
            <consortium name="The Broad Institute Genomics Platform"/>
            <consortium name="The Broad Institute Genome Sequencing Center for Infectious Disease"/>
            <person name="Wu L."/>
            <person name="Ma J."/>
        </authorList>
    </citation>
    <scope>NUCLEOTIDE SEQUENCE [LARGE SCALE GENOMIC DNA]</scope>
    <source>
        <strain evidence="3">CGMCC 1.15795</strain>
    </source>
</reference>
<evidence type="ECO:0000313" key="3">
    <source>
        <dbReference type="Proteomes" id="UP001597197"/>
    </source>
</evidence>
<comment type="caution">
    <text evidence="2">The sequence shown here is derived from an EMBL/GenBank/DDBJ whole genome shotgun (WGS) entry which is preliminary data.</text>
</comment>
<keyword evidence="3" id="KW-1185">Reference proteome</keyword>
<organism evidence="2 3">
    <name type="scientific">Hymenobacter bucti</name>
    <dbReference type="NCBI Taxonomy" id="1844114"/>
    <lineage>
        <taxon>Bacteria</taxon>
        <taxon>Pseudomonadati</taxon>
        <taxon>Bacteroidota</taxon>
        <taxon>Cytophagia</taxon>
        <taxon>Cytophagales</taxon>
        <taxon>Hymenobacteraceae</taxon>
        <taxon>Hymenobacter</taxon>
    </lineage>
</organism>